<organism evidence="12 13">
    <name type="scientific">Paludibacterium denitrificans</name>
    <dbReference type="NCBI Taxonomy" id="2675226"/>
    <lineage>
        <taxon>Bacteria</taxon>
        <taxon>Pseudomonadati</taxon>
        <taxon>Pseudomonadota</taxon>
        <taxon>Betaproteobacteria</taxon>
        <taxon>Neisseriales</taxon>
        <taxon>Chromobacteriaceae</taxon>
        <taxon>Paludibacterium</taxon>
    </lineage>
</organism>
<proteinExistence type="predicted"/>
<name>A0A844GDX7_9NEIS</name>
<comment type="caution">
    <text evidence="12">The sequence shown here is derived from an EMBL/GenBank/DDBJ whole genome shotgun (WGS) entry which is preliminary data.</text>
</comment>
<reference evidence="12 13" key="1">
    <citation type="submission" date="2019-11" db="EMBL/GenBank/DDBJ databases">
        <title>Draft genome sequence of Paludibacterium sp. dN18-1.</title>
        <authorList>
            <person name="Im W.-T."/>
        </authorList>
    </citation>
    <scope>NUCLEOTIDE SEQUENCE [LARGE SCALE GENOMIC DNA]</scope>
    <source>
        <strain evidence="13">dN 18-1</strain>
    </source>
</reference>
<evidence type="ECO:0000256" key="2">
    <source>
        <dbReference type="ARBA" id="ARBA00011233"/>
    </source>
</evidence>
<evidence type="ECO:0000256" key="4">
    <source>
        <dbReference type="ARBA" id="ARBA00022452"/>
    </source>
</evidence>
<dbReference type="Gene3D" id="2.40.160.10">
    <property type="entry name" value="Porin"/>
    <property type="match status" value="1"/>
</dbReference>
<gene>
    <name evidence="12" type="ORF">GKE73_12005</name>
</gene>
<evidence type="ECO:0000313" key="13">
    <source>
        <dbReference type="Proteomes" id="UP000446658"/>
    </source>
</evidence>
<dbReference type="SUPFAM" id="SSF56935">
    <property type="entry name" value="Porins"/>
    <property type="match status" value="1"/>
</dbReference>
<comment type="subcellular location">
    <subcellularLocation>
        <location evidence="1">Cell outer membrane</location>
        <topology evidence="1">Multi-pass membrane protein</topology>
    </subcellularLocation>
</comment>
<dbReference type="GO" id="GO:0009279">
    <property type="term" value="C:cell outer membrane"/>
    <property type="evidence" value="ECO:0007669"/>
    <property type="project" value="UniProtKB-SubCell"/>
</dbReference>
<dbReference type="PANTHER" id="PTHR34501">
    <property type="entry name" value="PROTEIN YDDL-RELATED"/>
    <property type="match status" value="1"/>
</dbReference>
<evidence type="ECO:0000259" key="11">
    <source>
        <dbReference type="Pfam" id="PF13609"/>
    </source>
</evidence>
<keyword evidence="9" id="KW-0472">Membrane</keyword>
<keyword evidence="5" id="KW-0812">Transmembrane</keyword>
<evidence type="ECO:0000256" key="9">
    <source>
        <dbReference type="ARBA" id="ARBA00023136"/>
    </source>
</evidence>
<dbReference type="Proteomes" id="UP000446658">
    <property type="component" value="Unassembled WGS sequence"/>
</dbReference>
<dbReference type="CDD" id="cd00342">
    <property type="entry name" value="gram_neg_porins"/>
    <property type="match status" value="1"/>
</dbReference>
<keyword evidence="8" id="KW-0626">Porin</keyword>
<evidence type="ECO:0000256" key="5">
    <source>
        <dbReference type="ARBA" id="ARBA00022692"/>
    </source>
</evidence>
<evidence type="ECO:0000256" key="8">
    <source>
        <dbReference type="ARBA" id="ARBA00023114"/>
    </source>
</evidence>
<dbReference type="EMBL" id="WLYX01000001">
    <property type="protein sequence ID" value="MTD33520.1"/>
    <property type="molecule type" value="Genomic_DNA"/>
</dbReference>
<keyword evidence="3" id="KW-0813">Transport</keyword>
<dbReference type="InterPro" id="IPR033900">
    <property type="entry name" value="Gram_neg_porin_domain"/>
</dbReference>
<comment type="subunit">
    <text evidence="2">Homotrimer.</text>
</comment>
<protein>
    <submittedName>
        <fullName evidence="12">Porin</fullName>
    </submittedName>
</protein>
<dbReference type="GO" id="GO:0015288">
    <property type="term" value="F:porin activity"/>
    <property type="evidence" value="ECO:0007669"/>
    <property type="project" value="UniProtKB-KW"/>
</dbReference>
<evidence type="ECO:0000313" key="12">
    <source>
        <dbReference type="EMBL" id="MTD33520.1"/>
    </source>
</evidence>
<keyword evidence="4" id="KW-1134">Transmembrane beta strand</keyword>
<dbReference type="AlphaFoldDB" id="A0A844GDX7"/>
<keyword evidence="10" id="KW-0998">Cell outer membrane</keyword>
<evidence type="ECO:0000256" key="10">
    <source>
        <dbReference type="ARBA" id="ARBA00023237"/>
    </source>
</evidence>
<dbReference type="InterPro" id="IPR023614">
    <property type="entry name" value="Porin_dom_sf"/>
</dbReference>
<dbReference type="GO" id="GO:0006811">
    <property type="term" value="P:monoatomic ion transport"/>
    <property type="evidence" value="ECO:0007669"/>
    <property type="project" value="UniProtKB-KW"/>
</dbReference>
<dbReference type="GO" id="GO:0046930">
    <property type="term" value="C:pore complex"/>
    <property type="evidence" value="ECO:0007669"/>
    <property type="project" value="UniProtKB-KW"/>
</dbReference>
<keyword evidence="6" id="KW-0732">Signal</keyword>
<keyword evidence="13" id="KW-1185">Reference proteome</keyword>
<dbReference type="PANTHER" id="PTHR34501:SF9">
    <property type="entry name" value="MAJOR OUTER MEMBRANE PROTEIN P.IA"/>
    <property type="match status" value="1"/>
</dbReference>
<accession>A0A844GDX7</accession>
<evidence type="ECO:0000256" key="1">
    <source>
        <dbReference type="ARBA" id="ARBA00004571"/>
    </source>
</evidence>
<dbReference type="InterPro" id="IPR050298">
    <property type="entry name" value="Gram-neg_bact_OMP"/>
</dbReference>
<evidence type="ECO:0000256" key="6">
    <source>
        <dbReference type="ARBA" id="ARBA00022729"/>
    </source>
</evidence>
<dbReference type="Pfam" id="PF13609">
    <property type="entry name" value="Porin_4"/>
    <property type="match status" value="1"/>
</dbReference>
<feature type="domain" description="Porin" evidence="11">
    <location>
        <begin position="8"/>
        <end position="285"/>
    </location>
</feature>
<evidence type="ECO:0000256" key="3">
    <source>
        <dbReference type="ARBA" id="ARBA00022448"/>
    </source>
</evidence>
<keyword evidence="7" id="KW-0406">Ion transport</keyword>
<sequence>MSWRRKPGNGTSAVWQVEQDINPDNCNNCGFANRTSFVGLKGEDWGRLVVGRYDLYWTSHLAALDKHVVQAGVAGMILSVFGTYGGYTPLGKSSATTSLMGGRAINVVRYDTPRVNGLAGSLNYSTSEQKTGNGSPSAVQVELDYKDGPVIANLSYLHANSSNGSLTNTGGVASEPGMSADAVKFVGSYTFSQGTVLGLGGESLRTHYSEGNVSRMAYGMHLGQELTPHTYVGMTYGRAGNVSSSIAGSATTDKTDAHFLSLLTTYNFTKRTMVYAEYARIFNSANAGYYFVSTGNLNATAAMLKARAPIR</sequence>
<evidence type="ECO:0000256" key="7">
    <source>
        <dbReference type="ARBA" id="ARBA00023065"/>
    </source>
</evidence>